<proteinExistence type="predicted"/>
<comment type="caution">
    <text evidence="1">The sequence shown here is derived from an EMBL/GenBank/DDBJ whole genome shotgun (WGS) entry which is preliminary data.</text>
</comment>
<dbReference type="InterPro" id="IPR009387">
    <property type="entry name" value="HigB-2"/>
</dbReference>
<dbReference type="Pfam" id="PF06296">
    <property type="entry name" value="RelE"/>
    <property type="match status" value="1"/>
</dbReference>
<keyword evidence="2" id="KW-1185">Reference proteome</keyword>
<evidence type="ECO:0000313" key="2">
    <source>
        <dbReference type="Proteomes" id="UP000028826"/>
    </source>
</evidence>
<dbReference type="EMBL" id="JGYG01000010">
    <property type="protein sequence ID" value="KFI27755.1"/>
    <property type="molecule type" value="Genomic_DNA"/>
</dbReference>
<dbReference type="AlphaFoldDB" id="A0A086Y0F5"/>
<organism evidence="1 2">
    <name type="scientific">Haematobacter massiliensis</name>
    <dbReference type="NCBI Taxonomy" id="195105"/>
    <lineage>
        <taxon>Bacteria</taxon>
        <taxon>Pseudomonadati</taxon>
        <taxon>Pseudomonadota</taxon>
        <taxon>Alphaproteobacteria</taxon>
        <taxon>Rhodobacterales</taxon>
        <taxon>Paracoccaceae</taxon>
        <taxon>Haematobacter</taxon>
    </lineage>
</organism>
<sequence>MHCVIETHNFADAAKEVGLDEEDRRRITLYLSANPTAGDLIKETGGARKLRFPFRGRGKSGGVRVITYYAADDVPVFLLDVYDKTVKINLSKAERNALRVELAKMAETYRANNQEKIRALKRMES</sequence>
<dbReference type="OrthoDB" id="9812066at2"/>
<name>A0A086Y0F5_9RHOB</name>
<accession>A0A086Y0F5</accession>
<gene>
    <name evidence="1" type="ORF">CN97_00900</name>
</gene>
<dbReference type="Proteomes" id="UP000028826">
    <property type="component" value="Unassembled WGS sequence"/>
</dbReference>
<protein>
    <submittedName>
        <fullName evidence="1">RelE cytotoxic translational repressor of toxin-antitoxin stability system</fullName>
    </submittedName>
</protein>
<dbReference type="PIRSF" id="PIRSF039032">
    <property type="entry name" value="HigB-2"/>
    <property type="match status" value="1"/>
</dbReference>
<dbReference type="eggNOG" id="COG4737">
    <property type="taxonomic scope" value="Bacteria"/>
</dbReference>
<dbReference type="STRING" id="195105.CN97_00900"/>
<evidence type="ECO:0000313" key="1">
    <source>
        <dbReference type="EMBL" id="KFI27755.1"/>
    </source>
</evidence>
<reference evidence="1 2" key="1">
    <citation type="submission" date="2014-03" db="EMBL/GenBank/DDBJ databases">
        <title>Genome of Haematobacter massiliensis CCUG 47968.</title>
        <authorList>
            <person name="Wang D."/>
            <person name="Wang G."/>
        </authorList>
    </citation>
    <scope>NUCLEOTIDE SEQUENCE [LARGE SCALE GENOMIC DNA]</scope>
    <source>
        <strain evidence="1 2">CCUG 47968</strain>
    </source>
</reference>